<keyword evidence="2" id="KW-1185">Reference proteome</keyword>
<evidence type="ECO:0000313" key="2">
    <source>
        <dbReference type="Proteomes" id="UP000244677"/>
    </source>
</evidence>
<protein>
    <submittedName>
        <fullName evidence="1">Uncharacterized protein</fullName>
    </submittedName>
</protein>
<dbReference type="OrthoDB" id="1354274at2"/>
<dbReference type="Proteomes" id="UP000244677">
    <property type="component" value="Chromosome"/>
</dbReference>
<organism evidence="1 2">
    <name type="scientific">Flavobacterium kingsejongi</name>
    <dbReference type="NCBI Taxonomy" id="1678728"/>
    <lineage>
        <taxon>Bacteria</taxon>
        <taxon>Pseudomonadati</taxon>
        <taxon>Bacteroidota</taxon>
        <taxon>Flavobacteriia</taxon>
        <taxon>Flavobacteriales</taxon>
        <taxon>Flavobacteriaceae</taxon>
        <taxon>Flavobacterium</taxon>
    </lineage>
</organism>
<dbReference type="RefSeq" id="WP_108735843.1">
    <property type="nucleotide sequence ID" value="NZ_CP020919.1"/>
</dbReference>
<gene>
    <name evidence="1" type="ORF">FK004_02615</name>
</gene>
<dbReference type="AlphaFoldDB" id="A0A2S1LKH4"/>
<evidence type="ECO:0000313" key="1">
    <source>
        <dbReference type="EMBL" id="AWG24191.1"/>
    </source>
</evidence>
<name>A0A2S1LKH4_9FLAO</name>
<dbReference type="KEGG" id="fki:FK004_02615"/>
<dbReference type="EMBL" id="CP020919">
    <property type="protein sequence ID" value="AWG24191.1"/>
    <property type="molecule type" value="Genomic_DNA"/>
</dbReference>
<accession>A0A2S1LKH4</accession>
<proteinExistence type="predicted"/>
<sequence>MQQIAQIYFNDFGVAFYWKKEEEILEDRIQLVFKETGFYLSKVELDCFLDLIDTTFEKNNCTSCAMKNKCHKFLLKTPCENIDLAVSKNELMQIKDLVQGTVFQIQLDHYLREICKN</sequence>
<reference evidence="1 2" key="1">
    <citation type="submission" date="2017-04" db="EMBL/GenBank/DDBJ databases">
        <title>Complete genome sequence of Flavobacterium kingsejong AJ004.</title>
        <authorList>
            <person name="Lee P.C."/>
        </authorList>
    </citation>
    <scope>NUCLEOTIDE SEQUENCE [LARGE SCALE GENOMIC DNA]</scope>
    <source>
        <strain evidence="1 2">AJ004</strain>
    </source>
</reference>